<keyword evidence="1" id="KW-1133">Transmembrane helix</keyword>
<evidence type="ECO:0000313" key="2">
    <source>
        <dbReference type="EMBL" id="VFB04753.1"/>
    </source>
</evidence>
<feature type="transmembrane region" description="Helical" evidence="1">
    <location>
        <begin position="149"/>
        <end position="176"/>
    </location>
</feature>
<protein>
    <recommendedName>
        <fullName evidence="4">Peptidase family M50</fullName>
    </recommendedName>
</protein>
<feature type="transmembrane region" description="Helical" evidence="1">
    <location>
        <begin position="68"/>
        <end position="92"/>
    </location>
</feature>
<keyword evidence="1" id="KW-0812">Transmembrane</keyword>
<evidence type="ECO:0008006" key="4">
    <source>
        <dbReference type="Google" id="ProtNLM"/>
    </source>
</evidence>
<feature type="transmembrane region" description="Helical" evidence="1">
    <location>
        <begin position="183"/>
        <end position="200"/>
    </location>
</feature>
<dbReference type="KEGG" id="ctai:NCTC12078_02791"/>
<evidence type="ECO:0000313" key="3">
    <source>
        <dbReference type="Proteomes" id="UP000290013"/>
    </source>
</evidence>
<reference evidence="2 3" key="1">
    <citation type="submission" date="2019-02" db="EMBL/GenBank/DDBJ databases">
        <authorList>
            <consortium name="Pathogen Informatics"/>
        </authorList>
    </citation>
    <scope>NUCLEOTIDE SEQUENCE [LARGE SCALE GENOMIC DNA]</scope>
    <source>
        <strain evidence="2 3">3012STDY6944375</strain>
    </source>
</reference>
<feature type="transmembrane region" description="Helical" evidence="1">
    <location>
        <begin position="12"/>
        <end position="31"/>
    </location>
</feature>
<dbReference type="Proteomes" id="UP000290013">
    <property type="component" value="Chromosome"/>
</dbReference>
<organism evidence="2 3">
    <name type="scientific">Chryseobacterium taihuense</name>
    <dbReference type="NCBI Taxonomy" id="1141221"/>
    <lineage>
        <taxon>Bacteria</taxon>
        <taxon>Pseudomonadati</taxon>
        <taxon>Bacteroidota</taxon>
        <taxon>Flavobacteriia</taxon>
        <taxon>Flavobacteriales</taxon>
        <taxon>Weeksellaceae</taxon>
        <taxon>Chryseobacterium group</taxon>
        <taxon>Chryseobacterium</taxon>
    </lineage>
</organism>
<keyword evidence="1" id="KW-0472">Membrane</keyword>
<dbReference type="RefSeq" id="WP_130914924.1">
    <property type="nucleotide sequence ID" value="NZ_LR215974.1"/>
</dbReference>
<feature type="transmembrane region" description="Helical" evidence="1">
    <location>
        <begin position="107"/>
        <end position="129"/>
    </location>
</feature>
<sequence>MINKYISLSLHFRLLFYLSIGFIISTVAGTLSHEYGHYLAAKMLHIPMKIHYAYTSFVGNTNITSGEIIVVTTGGPIQTMLTGSMGLILLYVNRKKIINSEKLHLKYWLYIFLSMFWLRQTANFTLWISRYLITGNLSTKSDEVKISKYFGWEIWSITLVTAFIGCVISLIVIFTFIPLRQRLTFIASGIIGGISGYIIWLELLGKIIIP</sequence>
<name>A0A4U8WEV3_9FLAO</name>
<proteinExistence type="predicted"/>
<gene>
    <name evidence="2" type="ORF">NCTC12078_02791</name>
</gene>
<dbReference type="AlphaFoldDB" id="A0A4U8WEV3"/>
<dbReference type="EMBL" id="LR215974">
    <property type="protein sequence ID" value="VFB04753.1"/>
    <property type="molecule type" value="Genomic_DNA"/>
</dbReference>
<accession>A0A4U8WEV3</accession>
<evidence type="ECO:0000256" key="1">
    <source>
        <dbReference type="SAM" id="Phobius"/>
    </source>
</evidence>